<gene>
    <name evidence="2" type="ORF">UFOVP1295_3</name>
</gene>
<protein>
    <submittedName>
        <fullName evidence="2">Uncharacterized protein</fullName>
    </submittedName>
</protein>
<evidence type="ECO:0000256" key="1">
    <source>
        <dbReference type="SAM" id="Phobius"/>
    </source>
</evidence>
<reference evidence="2" key="1">
    <citation type="submission" date="2020-05" db="EMBL/GenBank/DDBJ databases">
        <authorList>
            <person name="Chiriac C."/>
            <person name="Salcher M."/>
            <person name="Ghai R."/>
            <person name="Kavagutti S V."/>
        </authorList>
    </citation>
    <scope>NUCLEOTIDE SEQUENCE</scope>
</reference>
<evidence type="ECO:0000313" key="2">
    <source>
        <dbReference type="EMBL" id="CAB4195295.1"/>
    </source>
</evidence>
<dbReference type="EMBL" id="LR797242">
    <property type="protein sequence ID" value="CAB4195295.1"/>
    <property type="molecule type" value="Genomic_DNA"/>
</dbReference>
<proteinExistence type="predicted"/>
<sequence>MDINLSLIFNIFITLVLMPFGWFLRSLAGELKDVTRLVYETRERYVSKDDLKHDMDRLIEMMIRLEDKIDRINK</sequence>
<keyword evidence="1" id="KW-0472">Membrane</keyword>
<feature type="transmembrane region" description="Helical" evidence="1">
    <location>
        <begin position="6"/>
        <end position="24"/>
    </location>
</feature>
<keyword evidence="1" id="KW-0812">Transmembrane</keyword>
<accession>A0A6J5RSF8</accession>
<name>A0A6J5RSF8_9CAUD</name>
<keyword evidence="1" id="KW-1133">Transmembrane helix</keyword>
<organism evidence="2">
    <name type="scientific">uncultured Caudovirales phage</name>
    <dbReference type="NCBI Taxonomy" id="2100421"/>
    <lineage>
        <taxon>Viruses</taxon>
        <taxon>Duplodnaviria</taxon>
        <taxon>Heunggongvirae</taxon>
        <taxon>Uroviricota</taxon>
        <taxon>Caudoviricetes</taxon>
        <taxon>Peduoviridae</taxon>
        <taxon>Maltschvirus</taxon>
        <taxon>Maltschvirus maltsch</taxon>
    </lineage>
</organism>